<gene>
    <name evidence="2" type="ORF">MM415A02499_0013</name>
</gene>
<reference evidence="2" key="1">
    <citation type="submission" date="2020-03" db="EMBL/GenBank/DDBJ databases">
        <title>The deep terrestrial virosphere.</title>
        <authorList>
            <person name="Holmfeldt K."/>
            <person name="Nilsson E."/>
            <person name="Simone D."/>
            <person name="Lopez-Fernandez M."/>
            <person name="Wu X."/>
            <person name="de Brujin I."/>
            <person name="Lundin D."/>
            <person name="Andersson A."/>
            <person name="Bertilsson S."/>
            <person name="Dopson M."/>
        </authorList>
    </citation>
    <scope>NUCLEOTIDE SEQUENCE</scope>
    <source>
        <strain evidence="2">MM415A02499</strain>
    </source>
</reference>
<evidence type="ECO:0000313" key="2">
    <source>
        <dbReference type="EMBL" id="QJA73068.1"/>
    </source>
</evidence>
<dbReference type="AlphaFoldDB" id="A0A6M3JUL5"/>
<name>A0A6M3JUL5_9ZZZZ</name>
<organism evidence="2">
    <name type="scientific">viral metagenome</name>
    <dbReference type="NCBI Taxonomy" id="1070528"/>
    <lineage>
        <taxon>unclassified sequences</taxon>
        <taxon>metagenomes</taxon>
        <taxon>organismal metagenomes</taxon>
    </lineage>
</organism>
<evidence type="ECO:0000256" key="1">
    <source>
        <dbReference type="SAM" id="MobiDB-lite"/>
    </source>
</evidence>
<accession>A0A6M3JUL5</accession>
<proteinExistence type="predicted"/>
<sequence>MAKTVKVVLISKKRRKEGGKGAKKYGRHLAHCARYKAEGRREKNKARKQKKIQKMLTKKRNCQ</sequence>
<protein>
    <submittedName>
        <fullName evidence="2">Uncharacterized protein</fullName>
    </submittedName>
</protein>
<dbReference type="EMBL" id="MT141999">
    <property type="protein sequence ID" value="QJA73068.1"/>
    <property type="molecule type" value="Genomic_DNA"/>
</dbReference>
<feature type="region of interest" description="Disordered" evidence="1">
    <location>
        <begin position="37"/>
        <end position="63"/>
    </location>
</feature>
<feature type="compositionally biased region" description="Basic residues" evidence="1">
    <location>
        <begin position="42"/>
        <end position="63"/>
    </location>
</feature>